<dbReference type="HAMAP" id="MF_00607">
    <property type="entry name" value="16SrRNA_methyltr_A"/>
    <property type="match status" value="1"/>
</dbReference>
<dbReference type="PROSITE" id="PS01131">
    <property type="entry name" value="RRNA_A_DIMETH"/>
    <property type="match status" value="1"/>
</dbReference>
<dbReference type="PROSITE" id="PS51689">
    <property type="entry name" value="SAM_RNA_A_N6_MT"/>
    <property type="match status" value="1"/>
</dbReference>
<sequence>MKAHSPAEHKARKRFGQNFLHDPVVIGRIVKAIRPQPGENLIEIGPGLGAITEPVAELTDHLTVIELDRDLAARLQQHPTMANKLTIIQTDAMKYDFGQLVKPGQKLKLFGNLPYNISTPLLFHLFRYCAHIENMHFMLQKEVVQRMTAGPGSKTFGRLSVMTQYYCDAMPVVEVGPGAFKPAPKVDSAVVRLIPKQRPEHEVVPVHLLNHVCLEAFNQRRKTLRNCLANIATAEQLLALQLDPGQRAEQLSVTDFIRIAQWLKTQQDQNS</sequence>
<dbReference type="PANTHER" id="PTHR11727:SF7">
    <property type="entry name" value="DIMETHYLADENOSINE TRANSFERASE-RELATED"/>
    <property type="match status" value="1"/>
</dbReference>
<dbReference type="EMBL" id="JAUZVZ010000009">
    <property type="protein sequence ID" value="MDP4536089.1"/>
    <property type="molecule type" value="Genomic_DNA"/>
</dbReference>
<comment type="function">
    <text evidence="7">Specifically dimethylates two adjacent adenosines (A1518 and A1519) in the loop of a conserved hairpin near the 3'-end of 16S rRNA in the 30S particle. May play a critical role in biogenesis of 30S subunits.</text>
</comment>
<evidence type="ECO:0000256" key="3">
    <source>
        <dbReference type="ARBA" id="ARBA00022603"/>
    </source>
</evidence>
<feature type="binding site" evidence="7 8">
    <location>
        <position position="66"/>
    </location>
    <ligand>
        <name>S-adenosyl-L-methionine</name>
        <dbReference type="ChEBI" id="CHEBI:59789"/>
    </ligand>
</feature>
<dbReference type="RefSeq" id="WP_305893355.1">
    <property type="nucleotide sequence ID" value="NZ_JAUZVZ010000009.1"/>
</dbReference>
<evidence type="ECO:0000256" key="1">
    <source>
        <dbReference type="ARBA" id="ARBA00022490"/>
    </source>
</evidence>
<dbReference type="NCBIfam" id="TIGR00755">
    <property type="entry name" value="ksgA"/>
    <property type="match status" value="1"/>
</dbReference>
<reference evidence="10 11" key="1">
    <citation type="submission" date="2023-08" db="EMBL/GenBank/DDBJ databases">
        <authorList>
            <person name="Joshi A."/>
            <person name="Thite S."/>
        </authorList>
    </citation>
    <scope>NUCLEOTIDE SEQUENCE [LARGE SCALE GENOMIC DNA]</scope>
    <source>
        <strain evidence="10 11">AC40</strain>
    </source>
</reference>
<feature type="binding site" evidence="7 8">
    <location>
        <position position="91"/>
    </location>
    <ligand>
        <name>S-adenosyl-L-methionine</name>
        <dbReference type="ChEBI" id="CHEBI:59789"/>
    </ligand>
</feature>
<comment type="catalytic activity">
    <reaction evidence="7">
        <text>adenosine(1518)/adenosine(1519) in 16S rRNA + 4 S-adenosyl-L-methionine = N(6)-dimethyladenosine(1518)/N(6)-dimethyladenosine(1519) in 16S rRNA + 4 S-adenosyl-L-homocysteine + 4 H(+)</text>
        <dbReference type="Rhea" id="RHEA:19609"/>
        <dbReference type="Rhea" id="RHEA-COMP:10232"/>
        <dbReference type="Rhea" id="RHEA-COMP:10233"/>
        <dbReference type="ChEBI" id="CHEBI:15378"/>
        <dbReference type="ChEBI" id="CHEBI:57856"/>
        <dbReference type="ChEBI" id="CHEBI:59789"/>
        <dbReference type="ChEBI" id="CHEBI:74411"/>
        <dbReference type="ChEBI" id="CHEBI:74493"/>
        <dbReference type="EC" id="2.1.1.182"/>
    </reaction>
</comment>
<comment type="caution">
    <text evidence="10">The sequence shown here is derived from an EMBL/GenBank/DDBJ whole genome shotgun (WGS) entry which is preliminary data.</text>
</comment>
<name>A0ABT9GYE9_9GAMM</name>
<dbReference type="GO" id="GO:0052908">
    <property type="term" value="F:16S rRNA (adenine(1518)-N(6)/adenine(1519)-N(6))-dimethyltransferase activity"/>
    <property type="evidence" value="ECO:0007669"/>
    <property type="project" value="UniProtKB-EC"/>
</dbReference>
<dbReference type="Gene3D" id="3.40.50.150">
    <property type="entry name" value="Vaccinia Virus protein VP39"/>
    <property type="match status" value="1"/>
</dbReference>
<feature type="binding site" evidence="7 8">
    <location>
        <position position="112"/>
    </location>
    <ligand>
        <name>S-adenosyl-L-methionine</name>
        <dbReference type="ChEBI" id="CHEBI:59789"/>
    </ligand>
</feature>
<feature type="binding site" evidence="7 8">
    <location>
        <position position="20"/>
    </location>
    <ligand>
        <name>S-adenosyl-L-methionine</name>
        <dbReference type="ChEBI" id="CHEBI:59789"/>
    </ligand>
</feature>
<dbReference type="InterPro" id="IPR023165">
    <property type="entry name" value="rRNA_Ade_diMease-like_C"/>
</dbReference>
<dbReference type="InterPro" id="IPR020596">
    <property type="entry name" value="rRNA_Ade_Mease_Trfase_CS"/>
</dbReference>
<feature type="binding site" evidence="7 8">
    <location>
        <position position="18"/>
    </location>
    <ligand>
        <name>S-adenosyl-L-methionine</name>
        <dbReference type="ChEBI" id="CHEBI:59789"/>
    </ligand>
</feature>
<dbReference type="InterPro" id="IPR029063">
    <property type="entry name" value="SAM-dependent_MTases_sf"/>
</dbReference>
<dbReference type="SUPFAM" id="SSF53335">
    <property type="entry name" value="S-adenosyl-L-methionine-dependent methyltransferases"/>
    <property type="match status" value="1"/>
</dbReference>
<dbReference type="InterPro" id="IPR020598">
    <property type="entry name" value="rRNA_Ade_methylase_Trfase_N"/>
</dbReference>
<feature type="domain" description="Ribosomal RNA adenine methylase transferase N-terminal" evidence="9">
    <location>
        <begin position="25"/>
        <end position="197"/>
    </location>
</feature>
<comment type="similarity">
    <text evidence="7">Belongs to the class I-like SAM-binding methyltransferase superfamily. rRNA adenine N(6)-methyltransferase family. RsmA subfamily.</text>
</comment>
<gene>
    <name evidence="7 10" type="primary">rsmA</name>
    <name evidence="7" type="synonym">ksgA</name>
    <name evidence="10" type="ORF">Q3O60_07815</name>
</gene>
<keyword evidence="5 7" id="KW-0949">S-adenosyl-L-methionine</keyword>
<keyword evidence="11" id="KW-1185">Reference proteome</keyword>
<dbReference type="Gene3D" id="1.10.8.100">
    <property type="entry name" value="Ribosomal RNA adenine dimethylase-like, domain 2"/>
    <property type="match status" value="1"/>
</dbReference>
<evidence type="ECO:0000313" key="10">
    <source>
        <dbReference type="EMBL" id="MDP4536089.1"/>
    </source>
</evidence>
<evidence type="ECO:0000256" key="6">
    <source>
        <dbReference type="ARBA" id="ARBA00022884"/>
    </source>
</evidence>
<evidence type="ECO:0000313" key="11">
    <source>
        <dbReference type="Proteomes" id="UP001231616"/>
    </source>
</evidence>
<dbReference type="InterPro" id="IPR001737">
    <property type="entry name" value="KsgA/Erm"/>
</dbReference>
<dbReference type="SMART" id="SM00650">
    <property type="entry name" value="rADc"/>
    <property type="match status" value="1"/>
</dbReference>
<dbReference type="PANTHER" id="PTHR11727">
    <property type="entry name" value="DIMETHYLADENOSINE TRANSFERASE"/>
    <property type="match status" value="1"/>
</dbReference>
<accession>A0ABT9GYE9</accession>
<evidence type="ECO:0000256" key="5">
    <source>
        <dbReference type="ARBA" id="ARBA00022691"/>
    </source>
</evidence>
<evidence type="ECO:0000259" key="9">
    <source>
        <dbReference type="SMART" id="SM00650"/>
    </source>
</evidence>
<dbReference type="Pfam" id="PF00398">
    <property type="entry name" value="RrnaAD"/>
    <property type="match status" value="1"/>
</dbReference>
<organism evidence="10 11">
    <name type="scientific">Alkalimonas collagenimarina</name>
    <dbReference type="NCBI Taxonomy" id="400390"/>
    <lineage>
        <taxon>Bacteria</taxon>
        <taxon>Pseudomonadati</taxon>
        <taxon>Pseudomonadota</taxon>
        <taxon>Gammaproteobacteria</taxon>
        <taxon>Alkalimonas</taxon>
    </lineage>
</organism>
<proteinExistence type="inferred from homology"/>
<keyword evidence="1 7" id="KW-0963">Cytoplasm</keyword>
<evidence type="ECO:0000256" key="7">
    <source>
        <dbReference type="HAMAP-Rule" id="MF_00607"/>
    </source>
</evidence>
<keyword evidence="6 7" id="KW-0694">RNA-binding</keyword>
<keyword evidence="3 7" id="KW-0489">Methyltransferase</keyword>
<comment type="subcellular location">
    <subcellularLocation>
        <location evidence="7">Cytoplasm</location>
    </subcellularLocation>
</comment>
<evidence type="ECO:0000256" key="2">
    <source>
        <dbReference type="ARBA" id="ARBA00022552"/>
    </source>
</evidence>
<dbReference type="Proteomes" id="UP001231616">
    <property type="component" value="Unassembled WGS sequence"/>
</dbReference>
<dbReference type="EC" id="2.1.1.182" evidence="7"/>
<protein>
    <recommendedName>
        <fullName evidence="7">Ribosomal RNA small subunit methyltransferase A</fullName>
        <ecNumber evidence="7">2.1.1.182</ecNumber>
    </recommendedName>
    <alternativeName>
        <fullName evidence="7">16S rRNA (adenine(1518)-N(6)/adenine(1519)-N(6))-dimethyltransferase</fullName>
    </alternativeName>
    <alternativeName>
        <fullName evidence="7">16S rRNA dimethyladenosine transferase</fullName>
    </alternativeName>
    <alternativeName>
        <fullName evidence="7">16S rRNA dimethylase</fullName>
    </alternativeName>
    <alternativeName>
        <fullName evidence="7">S-adenosylmethionine-6-N', N'-adenosyl(rRNA) dimethyltransferase</fullName>
    </alternativeName>
</protein>
<keyword evidence="4 7" id="KW-0808">Transferase</keyword>
<evidence type="ECO:0000256" key="4">
    <source>
        <dbReference type="ARBA" id="ARBA00022679"/>
    </source>
</evidence>
<feature type="binding site" evidence="7 8">
    <location>
        <position position="45"/>
    </location>
    <ligand>
        <name>S-adenosyl-L-methionine</name>
        <dbReference type="ChEBI" id="CHEBI:59789"/>
    </ligand>
</feature>
<evidence type="ECO:0000256" key="8">
    <source>
        <dbReference type="PROSITE-ProRule" id="PRU01026"/>
    </source>
</evidence>
<keyword evidence="2 7" id="KW-0698">rRNA processing</keyword>
<dbReference type="InterPro" id="IPR011530">
    <property type="entry name" value="rRNA_adenine_dimethylase"/>
</dbReference>